<dbReference type="Pfam" id="PF12997">
    <property type="entry name" value="DUF3881"/>
    <property type="match status" value="1"/>
</dbReference>
<name>A0A174Z2M7_9FIRM</name>
<evidence type="ECO:0000313" key="1">
    <source>
        <dbReference type="EMBL" id="CUQ79159.1"/>
    </source>
</evidence>
<evidence type="ECO:0000313" key="2">
    <source>
        <dbReference type="EMBL" id="CUQ90575.1"/>
    </source>
</evidence>
<dbReference type="OrthoDB" id="9774037at2"/>
<reference evidence="3 4" key="1">
    <citation type="submission" date="2015-09" db="EMBL/GenBank/DDBJ databases">
        <authorList>
            <consortium name="Pathogen Informatics"/>
        </authorList>
    </citation>
    <scope>NUCLEOTIDE SEQUENCE [LARGE SCALE GENOMIC DNA]</scope>
    <source>
        <strain evidence="1 3">2789STDY5834875</strain>
        <strain evidence="2 4">2789STDY5834878</strain>
    </source>
</reference>
<dbReference type="Proteomes" id="UP000095621">
    <property type="component" value="Unassembled WGS sequence"/>
</dbReference>
<dbReference type="AlphaFoldDB" id="A0A174Z2M7"/>
<evidence type="ECO:0000313" key="4">
    <source>
        <dbReference type="Proteomes" id="UP000095780"/>
    </source>
</evidence>
<dbReference type="InterPro" id="IPR024541">
    <property type="entry name" value="DUF3881"/>
</dbReference>
<organism evidence="1 3">
    <name type="scientific">Lachnospira eligens</name>
    <dbReference type="NCBI Taxonomy" id="39485"/>
    <lineage>
        <taxon>Bacteria</taxon>
        <taxon>Bacillati</taxon>
        <taxon>Bacillota</taxon>
        <taxon>Clostridia</taxon>
        <taxon>Lachnospirales</taxon>
        <taxon>Lachnospiraceae</taxon>
        <taxon>Lachnospira</taxon>
    </lineage>
</organism>
<dbReference type="EMBL" id="CZBV01000009">
    <property type="protein sequence ID" value="CUQ90575.1"/>
    <property type="molecule type" value="Genomic_DNA"/>
</dbReference>
<accession>A0A174Z2M7</accession>
<protein>
    <submittedName>
        <fullName evidence="1">DUF based on E. rectale Gene description</fullName>
    </submittedName>
</protein>
<dbReference type="EMBL" id="CZBU01000007">
    <property type="protein sequence ID" value="CUQ79159.1"/>
    <property type="molecule type" value="Genomic_DNA"/>
</dbReference>
<proteinExistence type="predicted"/>
<evidence type="ECO:0000313" key="3">
    <source>
        <dbReference type="Proteomes" id="UP000095621"/>
    </source>
</evidence>
<dbReference type="RefSeq" id="WP_055216595.1">
    <property type="nucleotide sequence ID" value="NZ_CABIXW010000009.1"/>
</dbReference>
<gene>
    <name evidence="1" type="ORF">ERS852490_02822</name>
    <name evidence="2" type="ORF">ERS852492_02707</name>
</gene>
<sequence length="307" mass="35349">MNLYIRTLGFDNMTSEAEAKFIKTGIRESIKEGFVIRHEKLNRGVIILRLSNSTGLYVYGRYEKNVFKYEYYFPFVVGKALSDNEEMTIERHLDKESYAVICDELKTGVTLIFYLQNVMDYLDYLYSGKDFNADDFNPDRKNEIGKVPIRNKKVALTGLSLGGIIMLPVRKERNSKKSRQDEIARKNLIQAAKNGDEDAIESLTIEDIDTYNELSNRVMKEDIFTIVDSTFMPCGVECDQYSVIGEILELREEENIYTGEKIYIMVLECNSLIITTAVNKEHLLGEPAVGRRFKGQIWLQGNVRFTD</sequence>
<dbReference type="Proteomes" id="UP000095780">
    <property type="component" value="Unassembled WGS sequence"/>
</dbReference>